<accession>A0A3N6NYB0</accession>
<name>A0A3N6NYB0_9CYAN</name>
<evidence type="ECO:0000313" key="4">
    <source>
        <dbReference type="Proteomes" id="UP000269154"/>
    </source>
</evidence>
<keyword evidence="4" id="KW-1185">Reference proteome</keyword>
<organism evidence="3 4">
    <name type="scientific">Okeania hirsuta</name>
    <dbReference type="NCBI Taxonomy" id="1458930"/>
    <lineage>
        <taxon>Bacteria</taxon>
        <taxon>Bacillati</taxon>
        <taxon>Cyanobacteriota</taxon>
        <taxon>Cyanophyceae</taxon>
        <taxon>Oscillatoriophycideae</taxon>
        <taxon>Oscillatoriales</taxon>
        <taxon>Microcoleaceae</taxon>
        <taxon>Okeania</taxon>
    </lineage>
</organism>
<protein>
    <recommendedName>
        <fullName evidence="2">Cyanobacterial TRADD-N associated 2 transmembrane domain-containing protein</fullName>
    </recommendedName>
</protein>
<sequence>MEQLVIKERLRQAKLSFNIALTLTVISAIISVTGAGLLLSGKTSEGTATTAGGLASQIVSIGLLKMTKDTNERLDKIATEFQDED</sequence>
<keyword evidence="1" id="KW-0472">Membrane</keyword>
<evidence type="ECO:0000256" key="1">
    <source>
        <dbReference type="SAM" id="Phobius"/>
    </source>
</evidence>
<dbReference type="EMBL" id="RCBY01000003">
    <property type="protein sequence ID" value="RQH57480.1"/>
    <property type="molecule type" value="Genomic_DNA"/>
</dbReference>
<dbReference type="OrthoDB" id="518133at2"/>
<feature type="domain" description="Cyanobacterial TRADD-N associated 2 transmembrane" evidence="2">
    <location>
        <begin position="8"/>
        <end position="74"/>
    </location>
</feature>
<evidence type="ECO:0000313" key="3">
    <source>
        <dbReference type="EMBL" id="RQH57480.1"/>
    </source>
</evidence>
<evidence type="ECO:0000259" key="2">
    <source>
        <dbReference type="Pfam" id="PF20712"/>
    </source>
</evidence>
<dbReference type="Proteomes" id="UP000269154">
    <property type="component" value="Unassembled WGS sequence"/>
</dbReference>
<gene>
    <name evidence="3" type="ORF">D5R40_00935</name>
</gene>
<keyword evidence="1" id="KW-0812">Transmembrane</keyword>
<proteinExistence type="predicted"/>
<feature type="transmembrane region" description="Helical" evidence="1">
    <location>
        <begin position="20"/>
        <end position="40"/>
    </location>
</feature>
<dbReference type="InterPro" id="IPR048567">
    <property type="entry name" value="CyanoTRADDas_TM"/>
</dbReference>
<dbReference type="Pfam" id="PF20712">
    <property type="entry name" value="CyanoTRADDas_TM"/>
    <property type="match status" value="1"/>
</dbReference>
<reference evidence="3 4" key="1">
    <citation type="journal article" date="2018" name="ACS Chem. Biol.">
        <title>Ketoreductase domain dysfunction expands chemodiversity: malyngamide biosynthesis in the cyanobacterium Okeania hirsuta.</title>
        <authorList>
            <person name="Moss N.A."/>
            <person name="Leao T."/>
            <person name="Rankin M."/>
            <person name="McCullough T.M."/>
            <person name="Qu P."/>
            <person name="Korobeynikov A."/>
            <person name="Smith J.L."/>
            <person name="Gerwick L."/>
            <person name="Gerwick W.H."/>
        </authorList>
    </citation>
    <scope>NUCLEOTIDE SEQUENCE [LARGE SCALE GENOMIC DNA]</scope>
    <source>
        <strain evidence="3 4">PAB10Feb10-1</strain>
    </source>
</reference>
<keyword evidence="1" id="KW-1133">Transmembrane helix</keyword>
<dbReference type="AlphaFoldDB" id="A0A3N6NYB0"/>
<comment type="caution">
    <text evidence="3">The sequence shown here is derived from an EMBL/GenBank/DDBJ whole genome shotgun (WGS) entry which is preliminary data.</text>
</comment>